<accession>A0A0R3QV42</accession>
<dbReference type="WBParaSite" id="BTMF_0001159401-mRNA-1">
    <property type="protein sequence ID" value="BTMF_0001159401-mRNA-1"/>
    <property type="gene ID" value="BTMF_0001159401"/>
</dbReference>
<proteinExistence type="predicted"/>
<name>A0A0R3QV42_9BILA</name>
<reference evidence="1" key="1">
    <citation type="submission" date="2017-02" db="UniProtKB">
        <authorList>
            <consortium name="WormBaseParasite"/>
        </authorList>
    </citation>
    <scope>IDENTIFICATION</scope>
</reference>
<protein>
    <submittedName>
        <fullName evidence="1">Transposase</fullName>
    </submittedName>
</protein>
<sequence length="41" mass="4594">LSGWDKPVISICLAIFGQNYRYVGERCQAAEVDTRQTGNFS</sequence>
<organism evidence="1">
    <name type="scientific">Brugia timori</name>
    <dbReference type="NCBI Taxonomy" id="42155"/>
    <lineage>
        <taxon>Eukaryota</taxon>
        <taxon>Metazoa</taxon>
        <taxon>Ecdysozoa</taxon>
        <taxon>Nematoda</taxon>
        <taxon>Chromadorea</taxon>
        <taxon>Rhabditida</taxon>
        <taxon>Spirurina</taxon>
        <taxon>Spiruromorpha</taxon>
        <taxon>Filarioidea</taxon>
        <taxon>Onchocercidae</taxon>
        <taxon>Brugia</taxon>
    </lineage>
</organism>
<evidence type="ECO:0000313" key="1">
    <source>
        <dbReference type="WBParaSite" id="BTMF_0001159401-mRNA-1"/>
    </source>
</evidence>
<dbReference type="AlphaFoldDB" id="A0A0R3QV42"/>